<feature type="domain" description="SGNH hydrolase-type esterase N-terminal" evidence="3">
    <location>
        <begin position="32"/>
        <end position="166"/>
    </location>
</feature>
<sequence length="363" mass="40484">MKAIKLFITAACLPLFFLNGNAQNLKKTKFNTLTILGKGANTESEFHRVDTVKYPDMPKGVKGLLTNSAGLFVTFKTNSTSISAKWCVTNKKTSSNMTAIAYKGLDLYIKKDEKWQFAGVGRPNATCSEYDLVKNMDNSEKECLVYLPLYDETKSLEIGVDENASFTELENPFKKKIVIYGSSILQGASASRPGMAYPARLSRSTGFNFVNIGLSGSAKMEKAVVDMLADMPADAYILDCIPNSSPAEIKERTSYLVKTLRSRYPKAPIIIVQTIVREHGFFDKSVGARVSQQNEEILKQYELLKGQGVKDLYFITAENLLGTDHEATVDGTHPNDIGFDRMLQKLEPEVLNVLKKYREFMIK</sequence>
<name>A0ABW4I9W4_9SPHI</name>
<feature type="domain" description="SGNH hydrolase-type esterase" evidence="2">
    <location>
        <begin position="174"/>
        <end position="348"/>
    </location>
</feature>
<dbReference type="SUPFAM" id="SSF52266">
    <property type="entry name" value="SGNH hydrolase"/>
    <property type="match status" value="1"/>
</dbReference>
<dbReference type="InterPro" id="IPR032740">
    <property type="entry name" value="GxDLY"/>
</dbReference>
<dbReference type="RefSeq" id="WP_379661479.1">
    <property type="nucleotide sequence ID" value="NZ_JBHUDG010000003.1"/>
</dbReference>
<evidence type="ECO:0000313" key="5">
    <source>
        <dbReference type="Proteomes" id="UP001597118"/>
    </source>
</evidence>
<protein>
    <submittedName>
        <fullName evidence="4">SGNH/GDSL hydrolase family protein</fullName>
    </submittedName>
</protein>
<evidence type="ECO:0000313" key="4">
    <source>
        <dbReference type="EMBL" id="MFD1629099.1"/>
    </source>
</evidence>
<keyword evidence="5" id="KW-1185">Reference proteome</keyword>
<dbReference type="Gene3D" id="3.40.50.1110">
    <property type="entry name" value="SGNH hydrolase"/>
    <property type="match status" value="1"/>
</dbReference>
<dbReference type="Proteomes" id="UP001597118">
    <property type="component" value="Unassembled WGS sequence"/>
</dbReference>
<dbReference type="Pfam" id="PF14606">
    <property type="entry name" value="Lipase_GDSL_3"/>
    <property type="match status" value="1"/>
</dbReference>
<gene>
    <name evidence="4" type="ORF">ACFSAH_04375</name>
</gene>
<evidence type="ECO:0000259" key="3">
    <source>
        <dbReference type="Pfam" id="PF14607"/>
    </source>
</evidence>
<comment type="caution">
    <text evidence="4">The sequence shown here is derived from an EMBL/GenBank/DDBJ whole genome shotgun (WGS) entry which is preliminary data.</text>
</comment>
<proteinExistence type="predicted"/>
<accession>A0ABW4I9W4</accession>
<dbReference type="EMBL" id="JBHUDG010000003">
    <property type="protein sequence ID" value="MFD1629099.1"/>
    <property type="molecule type" value="Genomic_DNA"/>
</dbReference>
<evidence type="ECO:0000256" key="1">
    <source>
        <dbReference type="SAM" id="SignalP"/>
    </source>
</evidence>
<dbReference type="InterPro" id="IPR036514">
    <property type="entry name" value="SGNH_hydro_sf"/>
</dbReference>
<keyword evidence="4" id="KW-0378">Hydrolase</keyword>
<dbReference type="InterPro" id="IPR013830">
    <property type="entry name" value="SGNH_hydro"/>
</dbReference>
<evidence type="ECO:0000259" key="2">
    <source>
        <dbReference type="Pfam" id="PF14606"/>
    </source>
</evidence>
<keyword evidence="1" id="KW-0732">Signal</keyword>
<dbReference type="GO" id="GO:0016787">
    <property type="term" value="F:hydrolase activity"/>
    <property type="evidence" value="ECO:0007669"/>
    <property type="project" value="UniProtKB-KW"/>
</dbReference>
<feature type="chain" id="PRO_5046165438" evidence="1">
    <location>
        <begin position="23"/>
        <end position="363"/>
    </location>
</feature>
<reference evidence="5" key="1">
    <citation type="journal article" date="2019" name="Int. J. Syst. Evol. Microbiol.">
        <title>The Global Catalogue of Microorganisms (GCM) 10K type strain sequencing project: providing services to taxonomists for standard genome sequencing and annotation.</title>
        <authorList>
            <consortium name="The Broad Institute Genomics Platform"/>
            <consortium name="The Broad Institute Genome Sequencing Center for Infectious Disease"/>
            <person name="Wu L."/>
            <person name="Ma J."/>
        </authorList>
    </citation>
    <scope>NUCLEOTIDE SEQUENCE [LARGE SCALE GENOMIC DNA]</scope>
    <source>
        <strain evidence="5">CCUG 53762</strain>
    </source>
</reference>
<dbReference type="InterPro" id="IPR051532">
    <property type="entry name" value="Ester_Hydrolysis_Enzymes"/>
</dbReference>
<dbReference type="PANTHER" id="PTHR30383:SF29">
    <property type="entry name" value="SGNH HYDROLASE-TYPE ESTERASE DOMAIN-CONTAINING PROTEIN"/>
    <property type="match status" value="1"/>
</dbReference>
<organism evidence="4 5">
    <name type="scientific">Pseudopedobacter beijingensis</name>
    <dbReference type="NCBI Taxonomy" id="1207056"/>
    <lineage>
        <taxon>Bacteria</taxon>
        <taxon>Pseudomonadati</taxon>
        <taxon>Bacteroidota</taxon>
        <taxon>Sphingobacteriia</taxon>
        <taxon>Sphingobacteriales</taxon>
        <taxon>Sphingobacteriaceae</taxon>
        <taxon>Pseudopedobacter</taxon>
    </lineage>
</organism>
<dbReference type="PANTHER" id="PTHR30383">
    <property type="entry name" value="THIOESTERASE 1/PROTEASE 1/LYSOPHOSPHOLIPASE L1"/>
    <property type="match status" value="1"/>
</dbReference>
<feature type="signal peptide" evidence="1">
    <location>
        <begin position="1"/>
        <end position="22"/>
    </location>
</feature>
<dbReference type="Pfam" id="PF14607">
    <property type="entry name" value="GxDLY"/>
    <property type="match status" value="1"/>
</dbReference>
<dbReference type="Gene3D" id="2.60.120.260">
    <property type="entry name" value="Galactose-binding domain-like"/>
    <property type="match status" value="1"/>
</dbReference>